<feature type="domain" description="Type III restriction/modification enzyme methylation subunit" evidence="6">
    <location>
        <begin position="36"/>
        <end position="91"/>
    </location>
</feature>
<proteinExistence type="inferred from homology"/>
<dbReference type="SUPFAM" id="SSF53335">
    <property type="entry name" value="S-adenosyl-L-methionine-dependent methyltransferases"/>
    <property type="match status" value="1"/>
</dbReference>
<dbReference type="InterPro" id="IPR029063">
    <property type="entry name" value="SAM-dependent_MTases_sf"/>
</dbReference>
<dbReference type="PRINTS" id="PR00508">
    <property type="entry name" value="S21N4MTFRASE"/>
</dbReference>
<sequence>MKIYNHIKTVLEQNEKFCKDGKLFKNVVVEAGLKLDPELLSILLSDETAKKYFFTDVNGVAVFDKVKFQKFVSNKQFLPDSYTAFKNKIGLTANGEYLTEANEVVLDFPYKDCVLEGGQTKDDQKRQEIFWNETLAPDEIDRLFEPKVLTNWKRYDKDGEHEVKSISLDDNLIIKGNNLIALHSLKKVYKGKVKLIYIDPPYNTGNDSFQYNDSFNHSTWLTFMKNRLEVAKELLSDNGVIFVQCDDHEQEYLKVLLNDIFKRENFIANFMWMKTSTPPSLSKNIRKKLEYILCFRKNSFEGLNGGIVEGGDMPLLNSGNKNDILTFPKGSVKFNIEDGTYKSKQLDRVELIEDLIVKNGYNENQLVIQGEFKWKQNTLNNEINEGTTFIIKSEKFAIRYMREGERVKKPSNLISKKECNVGTNEDAAKEIEALFGEKLFNFPKPESLIAYIINMATIEGDIVLDFHLGSGTTTAVAHKMGRRYIGIEQMDYISNVTIERMKKVIIGEQGGVSKNYNWKGGGSFIYCELAEQTQAILTKINEAKSNEFDSIWDDLKNSLYISYKVEFKNVSDDEFINKSVEEKKEILKTILDKNTLYVPFSEMENSEYEINSYDKLNTTRFYGNN</sequence>
<feature type="domain" description="DNA methylase N-4/N-6" evidence="5">
    <location>
        <begin position="193"/>
        <end position="495"/>
    </location>
</feature>
<reference evidence="7" key="1">
    <citation type="submission" date="2020-04" db="EMBL/GenBank/DDBJ databases">
        <authorList>
            <person name="Zhang T."/>
        </authorList>
    </citation>
    <scope>NUCLEOTIDE SEQUENCE</scope>
    <source>
        <strain evidence="7">HKST-UBA13</strain>
    </source>
</reference>
<dbReference type="InterPro" id="IPR022221">
    <property type="entry name" value="TypeIII_RM_meth"/>
</dbReference>
<dbReference type="EMBL" id="JAGQLJ010000028">
    <property type="protein sequence ID" value="MCA9380911.1"/>
    <property type="molecule type" value="Genomic_DNA"/>
</dbReference>
<evidence type="ECO:0000259" key="6">
    <source>
        <dbReference type="Pfam" id="PF12564"/>
    </source>
</evidence>
<dbReference type="GO" id="GO:0003677">
    <property type="term" value="F:DNA binding"/>
    <property type="evidence" value="ECO:0007669"/>
    <property type="project" value="InterPro"/>
</dbReference>
<evidence type="ECO:0000256" key="1">
    <source>
        <dbReference type="ARBA" id="ARBA00006594"/>
    </source>
</evidence>
<dbReference type="AlphaFoldDB" id="A0A955L1J1"/>
<evidence type="ECO:0000259" key="5">
    <source>
        <dbReference type="Pfam" id="PF01555"/>
    </source>
</evidence>
<dbReference type="Proteomes" id="UP000775877">
    <property type="component" value="Unassembled WGS sequence"/>
</dbReference>
<organism evidence="7 8">
    <name type="scientific">Candidatus Dojkabacteria bacterium</name>
    <dbReference type="NCBI Taxonomy" id="2099670"/>
    <lineage>
        <taxon>Bacteria</taxon>
        <taxon>Candidatus Dojkabacteria</taxon>
    </lineage>
</organism>
<dbReference type="GO" id="GO:0008170">
    <property type="term" value="F:N-methyltransferase activity"/>
    <property type="evidence" value="ECO:0007669"/>
    <property type="project" value="InterPro"/>
</dbReference>
<keyword evidence="3" id="KW-0808">Transferase</keyword>
<dbReference type="InterPro" id="IPR001091">
    <property type="entry name" value="RM_Methyltransferase"/>
</dbReference>
<dbReference type="PIRSF" id="PIRSF015855">
    <property type="entry name" value="TypeIII_Mtase_mKpnI"/>
    <property type="match status" value="1"/>
</dbReference>
<evidence type="ECO:0000256" key="2">
    <source>
        <dbReference type="ARBA" id="ARBA00022603"/>
    </source>
</evidence>
<dbReference type="Gene3D" id="3.40.50.150">
    <property type="entry name" value="Vaccinia Virus protein VP39"/>
    <property type="match status" value="1"/>
</dbReference>
<keyword evidence="4" id="KW-0949">S-adenosyl-L-methionine</keyword>
<dbReference type="InterPro" id="IPR002941">
    <property type="entry name" value="DNA_methylase_N4/N6"/>
</dbReference>
<keyword evidence="2" id="KW-0489">Methyltransferase</keyword>
<comment type="similarity">
    <text evidence="1">Belongs to the N(4)/N(6)-methyltransferase family.</text>
</comment>
<evidence type="ECO:0000256" key="3">
    <source>
        <dbReference type="ARBA" id="ARBA00022679"/>
    </source>
</evidence>
<dbReference type="GO" id="GO:0032259">
    <property type="term" value="P:methylation"/>
    <property type="evidence" value="ECO:0007669"/>
    <property type="project" value="UniProtKB-KW"/>
</dbReference>
<dbReference type="Pfam" id="PF12564">
    <property type="entry name" value="TypeIII_RM_meth"/>
    <property type="match status" value="1"/>
</dbReference>
<gene>
    <name evidence="7" type="ORF">KC678_01465</name>
</gene>
<dbReference type="InterPro" id="IPR002052">
    <property type="entry name" value="DNA_methylase_N6_adenine_CS"/>
</dbReference>
<evidence type="ECO:0000256" key="4">
    <source>
        <dbReference type="ARBA" id="ARBA00022691"/>
    </source>
</evidence>
<protein>
    <submittedName>
        <fullName evidence="7">Site-specific DNA-methyltransferase</fullName>
    </submittedName>
</protein>
<dbReference type="InterPro" id="IPR002295">
    <property type="entry name" value="N4/N6-MTase_EcoPI_Mod-like"/>
</dbReference>
<name>A0A955L1J1_9BACT</name>
<evidence type="ECO:0000313" key="7">
    <source>
        <dbReference type="EMBL" id="MCA9380911.1"/>
    </source>
</evidence>
<reference evidence="7" key="2">
    <citation type="journal article" date="2021" name="Microbiome">
        <title>Successional dynamics and alternative stable states in a saline activated sludge microbial community over 9 years.</title>
        <authorList>
            <person name="Wang Y."/>
            <person name="Ye J."/>
            <person name="Ju F."/>
            <person name="Liu L."/>
            <person name="Boyd J.A."/>
            <person name="Deng Y."/>
            <person name="Parks D.H."/>
            <person name="Jiang X."/>
            <person name="Yin X."/>
            <person name="Woodcroft B.J."/>
            <person name="Tyson G.W."/>
            <person name="Hugenholtz P."/>
            <person name="Polz M.F."/>
            <person name="Zhang T."/>
        </authorList>
    </citation>
    <scope>NUCLEOTIDE SEQUENCE</scope>
    <source>
        <strain evidence="7">HKST-UBA13</strain>
    </source>
</reference>
<dbReference type="Pfam" id="PF01555">
    <property type="entry name" value="N6_N4_Mtase"/>
    <property type="match status" value="1"/>
</dbReference>
<dbReference type="PROSITE" id="PS00092">
    <property type="entry name" value="N6_MTASE"/>
    <property type="match status" value="1"/>
</dbReference>
<evidence type="ECO:0000313" key="8">
    <source>
        <dbReference type="Proteomes" id="UP000775877"/>
    </source>
</evidence>
<accession>A0A955L1J1</accession>
<comment type="caution">
    <text evidence="7">The sequence shown here is derived from an EMBL/GenBank/DDBJ whole genome shotgun (WGS) entry which is preliminary data.</text>
</comment>